<protein>
    <submittedName>
        <fullName evidence="2">DUF2087 domain-containing protein</fullName>
    </submittedName>
</protein>
<accession>A0A3N0GW86</accession>
<evidence type="ECO:0000259" key="1">
    <source>
        <dbReference type="Pfam" id="PF09860"/>
    </source>
</evidence>
<sequence>MPTRRAKRLLVLDEVAQLFELGRTYSEHEVNASLAPIHPDV</sequence>
<comment type="caution">
    <text evidence="2">The sequence shown here is derived from an EMBL/GenBank/DDBJ whole genome shotgun (WGS) entry which is preliminary data.</text>
</comment>
<feature type="domain" description="DUF2087" evidence="1">
    <location>
        <begin position="1"/>
        <end position="41"/>
    </location>
</feature>
<dbReference type="Pfam" id="PF09860">
    <property type="entry name" value="DUF2087"/>
    <property type="match status" value="1"/>
</dbReference>
<keyword evidence="3" id="KW-1185">Reference proteome</keyword>
<reference evidence="2 3" key="1">
    <citation type="submission" date="2018-11" db="EMBL/GenBank/DDBJ databases">
        <authorList>
            <person name="Li F."/>
        </authorList>
    </citation>
    <scope>NUCLEOTIDE SEQUENCE [LARGE SCALE GENOMIC DNA]</scope>
    <source>
        <strain evidence="2 3">Gsoil 818</strain>
    </source>
</reference>
<proteinExistence type="predicted"/>
<name>A0A3N0GW86_9ACTN</name>
<evidence type="ECO:0000313" key="3">
    <source>
        <dbReference type="Proteomes" id="UP000279994"/>
    </source>
</evidence>
<evidence type="ECO:0000313" key="2">
    <source>
        <dbReference type="EMBL" id="RNM16420.1"/>
    </source>
</evidence>
<dbReference type="Proteomes" id="UP000279994">
    <property type="component" value="Unassembled WGS sequence"/>
</dbReference>
<dbReference type="AlphaFoldDB" id="A0A3N0GW86"/>
<dbReference type="RefSeq" id="WP_123221916.1">
    <property type="nucleotide sequence ID" value="NZ_RJSF01000009.1"/>
</dbReference>
<gene>
    <name evidence="2" type="ORF">EFL26_05305</name>
</gene>
<dbReference type="OrthoDB" id="529288at2"/>
<dbReference type="EMBL" id="RJSF01000009">
    <property type="protein sequence ID" value="RNM16420.1"/>
    <property type="molecule type" value="Genomic_DNA"/>
</dbReference>
<organism evidence="2 3">
    <name type="scientific">Nocardioides pocheonensis</name>
    <dbReference type="NCBI Taxonomy" id="661485"/>
    <lineage>
        <taxon>Bacteria</taxon>
        <taxon>Bacillati</taxon>
        <taxon>Actinomycetota</taxon>
        <taxon>Actinomycetes</taxon>
        <taxon>Propionibacteriales</taxon>
        <taxon>Nocardioidaceae</taxon>
        <taxon>Nocardioides</taxon>
    </lineage>
</organism>
<dbReference type="InterPro" id="IPR018656">
    <property type="entry name" value="DUF2087"/>
</dbReference>